<dbReference type="EMBL" id="NFHO01000007">
    <property type="protein sequence ID" value="OUN42615.1"/>
    <property type="molecule type" value="Genomic_DNA"/>
</dbReference>
<accession>A0A1Y3U370</accession>
<name>A0A1Y3U370_9ACTN</name>
<dbReference type="GO" id="GO:0003677">
    <property type="term" value="F:DNA binding"/>
    <property type="evidence" value="ECO:0007669"/>
    <property type="project" value="UniProtKB-KW"/>
</dbReference>
<evidence type="ECO:0000313" key="2">
    <source>
        <dbReference type="Proteomes" id="UP000196560"/>
    </source>
</evidence>
<keyword evidence="2" id="KW-1185">Reference proteome</keyword>
<gene>
    <name evidence="1" type="ORF">B5G21_07230</name>
</gene>
<dbReference type="Proteomes" id="UP000196560">
    <property type="component" value="Unassembled WGS sequence"/>
</dbReference>
<dbReference type="RefSeq" id="WP_066834602.1">
    <property type="nucleotide sequence ID" value="NZ_CALUIC010000019.1"/>
</dbReference>
<sequence length="71" mass="7814">MVRSFHELPLLMTPKQLADATGEHVNSIRRSIAAGRIPADKVDGRIYICRDLVFPNTAKGMVGHGDDARAR</sequence>
<comment type="caution">
    <text evidence="1">The sequence shown here is derived from an EMBL/GenBank/DDBJ whole genome shotgun (WGS) entry which is preliminary data.</text>
</comment>
<organism evidence="1 2">
    <name type="scientific">Enorma massiliensis</name>
    <dbReference type="NCBI Taxonomy" id="1472761"/>
    <lineage>
        <taxon>Bacteria</taxon>
        <taxon>Bacillati</taxon>
        <taxon>Actinomycetota</taxon>
        <taxon>Coriobacteriia</taxon>
        <taxon>Coriobacteriales</taxon>
        <taxon>Coriobacteriaceae</taxon>
        <taxon>Enorma</taxon>
    </lineage>
</organism>
<proteinExistence type="predicted"/>
<dbReference type="AlphaFoldDB" id="A0A1Y3U370"/>
<keyword evidence="1" id="KW-0238">DNA-binding</keyword>
<protein>
    <submittedName>
        <fullName evidence="1">DNA-binding protein</fullName>
    </submittedName>
</protein>
<reference evidence="2" key="1">
    <citation type="submission" date="2017-04" db="EMBL/GenBank/DDBJ databases">
        <title>Function of individual gut microbiota members based on whole genome sequencing of pure cultures obtained from chicken caecum.</title>
        <authorList>
            <person name="Medvecky M."/>
            <person name="Cejkova D."/>
            <person name="Polansky O."/>
            <person name="Karasova D."/>
            <person name="Kubasova T."/>
            <person name="Cizek A."/>
            <person name="Rychlik I."/>
        </authorList>
    </citation>
    <scope>NUCLEOTIDE SEQUENCE [LARGE SCALE GENOMIC DNA]</scope>
    <source>
        <strain evidence="2">An70</strain>
    </source>
</reference>
<evidence type="ECO:0000313" key="1">
    <source>
        <dbReference type="EMBL" id="OUN42615.1"/>
    </source>
</evidence>